<dbReference type="EMBL" id="DS268420">
    <property type="protein sequence ID" value="EFO87663.1"/>
    <property type="molecule type" value="Genomic_DNA"/>
</dbReference>
<keyword evidence="1" id="KW-1015">Disulfide bond</keyword>
<dbReference type="GO" id="GO:0050830">
    <property type="term" value="P:defense response to Gram-positive bacterium"/>
    <property type="evidence" value="ECO:0007669"/>
    <property type="project" value="EnsemblMetazoa"/>
</dbReference>
<evidence type="ECO:0000313" key="7">
    <source>
        <dbReference type="Proteomes" id="UP000483820"/>
    </source>
</evidence>
<dbReference type="SUPFAM" id="SSF47862">
    <property type="entry name" value="Saposin"/>
    <property type="match status" value="1"/>
</dbReference>
<dbReference type="GeneID" id="9824147"/>
<evidence type="ECO:0000313" key="6">
    <source>
        <dbReference type="Proteomes" id="UP000008281"/>
    </source>
</evidence>
<dbReference type="OrthoDB" id="5821438at2759"/>
<dbReference type="EMBL" id="WUAV01000005">
    <property type="protein sequence ID" value="KAF1752122.1"/>
    <property type="molecule type" value="Genomic_DNA"/>
</dbReference>
<reference evidence="4" key="1">
    <citation type="submission" date="2007-07" db="EMBL/GenBank/DDBJ databases">
        <title>PCAP assembly of the Caenorhabditis remanei genome.</title>
        <authorList>
            <consortium name="The Caenorhabditis remanei Sequencing Consortium"/>
            <person name="Wilson R.K."/>
        </authorList>
    </citation>
    <scope>NUCLEOTIDE SEQUENCE [LARGE SCALE GENOMIC DNA]</scope>
    <source>
        <strain evidence="4">PB4641</strain>
    </source>
</reference>
<dbReference type="STRING" id="31234.E3M0H7"/>
<dbReference type="InterPro" id="IPR008139">
    <property type="entry name" value="SaposinB_dom"/>
</dbReference>
<evidence type="ECO:0000313" key="4">
    <source>
        <dbReference type="EMBL" id="EFO87663.1"/>
    </source>
</evidence>
<protein>
    <submittedName>
        <fullName evidence="4">CRE-SPP-12 protein</fullName>
    </submittedName>
</protein>
<keyword evidence="2" id="KW-0732">Signal</keyword>
<dbReference type="eggNOG" id="ENOG502TIGV">
    <property type="taxonomic scope" value="Eukaryota"/>
</dbReference>
<dbReference type="FunCoup" id="E3M0H7">
    <property type="interactions" value="356"/>
</dbReference>
<dbReference type="OMA" id="AFCHLCE"/>
<proteinExistence type="predicted"/>
<feature type="domain" description="Saposin B-type" evidence="3">
    <location>
        <begin position="31"/>
        <end position="106"/>
    </location>
</feature>
<dbReference type="Proteomes" id="UP000008281">
    <property type="component" value="Unassembled WGS sequence"/>
</dbReference>
<evidence type="ECO:0000313" key="5">
    <source>
        <dbReference type="EMBL" id="KAF1752122.1"/>
    </source>
</evidence>
<organism evidence="6">
    <name type="scientific">Caenorhabditis remanei</name>
    <name type="common">Caenorhabditis vulgaris</name>
    <dbReference type="NCBI Taxonomy" id="31234"/>
    <lineage>
        <taxon>Eukaryota</taxon>
        <taxon>Metazoa</taxon>
        <taxon>Ecdysozoa</taxon>
        <taxon>Nematoda</taxon>
        <taxon>Chromadorea</taxon>
        <taxon>Rhabditida</taxon>
        <taxon>Rhabditina</taxon>
        <taxon>Rhabditomorpha</taxon>
        <taxon>Rhabditoidea</taxon>
        <taxon>Rhabditidae</taxon>
        <taxon>Peloderinae</taxon>
        <taxon>Caenorhabditis</taxon>
    </lineage>
</organism>
<dbReference type="InterPro" id="IPR011001">
    <property type="entry name" value="Saposin-like"/>
</dbReference>
<dbReference type="RefSeq" id="XP_003110370.1">
    <property type="nucleotide sequence ID" value="XM_003110322.1"/>
</dbReference>
<dbReference type="GO" id="GO:0046930">
    <property type="term" value="C:pore complex"/>
    <property type="evidence" value="ECO:0007669"/>
    <property type="project" value="EnsemblMetazoa"/>
</dbReference>
<evidence type="ECO:0000259" key="3">
    <source>
        <dbReference type="PROSITE" id="PS50015"/>
    </source>
</evidence>
<name>E3M0H7_CAERE</name>
<feature type="chain" id="PRO_5015089430" evidence="2">
    <location>
        <begin position="20"/>
        <end position="106"/>
    </location>
</feature>
<gene>
    <name evidence="4" type="primary">Cre-spp-12</name>
    <name evidence="4" type="ORF">CRE_05431</name>
    <name evidence="5" type="ORF">GCK72_018676</name>
</gene>
<evidence type="ECO:0000256" key="1">
    <source>
        <dbReference type="ARBA" id="ARBA00023157"/>
    </source>
</evidence>
<dbReference type="AlphaFoldDB" id="E3M0H7"/>
<sequence length="106" mass="11644">MFCKVSILSILGLILAASAFPPNPAVLKKSHGAFCHLCEDLIKDGKEAGDVALDAWLDEEIGTRCKQFGILASECLKELKVAEHDIWEAIDQDIPEEKTCKDVELC</sequence>
<dbReference type="PROSITE" id="PS50015">
    <property type="entry name" value="SAP_B"/>
    <property type="match status" value="1"/>
</dbReference>
<feature type="signal peptide" evidence="2">
    <location>
        <begin position="1"/>
        <end position="19"/>
    </location>
</feature>
<keyword evidence="6" id="KW-1185">Reference proteome</keyword>
<reference evidence="5 7" key="2">
    <citation type="submission" date="2019-12" db="EMBL/GenBank/DDBJ databases">
        <title>Chromosome-level assembly of the Caenorhabditis remanei genome.</title>
        <authorList>
            <person name="Teterina A.A."/>
            <person name="Willis J.H."/>
            <person name="Phillips P.C."/>
        </authorList>
    </citation>
    <scope>NUCLEOTIDE SEQUENCE [LARGE SCALE GENOMIC DNA]</scope>
    <source>
        <strain evidence="5 7">PX506</strain>
        <tissue evidence="5">Whole organism</tissue>
    </source>
</reference>
<dbReference type="GO" id="GO:0035915">
    <property type="term" value="P:pore formation in membrane of another organism"/>
    <property type="evidence" value="ECO:0007669"/>
    <property type="project" value="EnsemblMetazoa"/>
</dbReference>
<dbReference type="SMART" id="SM00741">
    <property type="entry name" value="SapB"/>
    <property type="match status" value="1"/>
</dbReference>
<accession>E3M0H7</accession>
<evidence type="ECO:0000256" key="2">
    <source>
        <dbReference type="SAM" id="SignalP"/>
    </source>
</evidence>
<dbReference type="HOGENOM" id="CLU_175017_0_0_1"/>
<dbReference type="CTD" id="9824147"/>
<dbReference type="GO" id="GO:0140911">
    <property type="term" value="F:pore-forming activity"/>
    <property type="evidence" value="ECO:0007669"/>
    <property type="project" value="EnsemblMetazoa"/>
</dbReference>
<dbReference type="Proteomes" id="UP000483820">
    <property type="component" value="Chromosome V"/>
</dbReference>
<dbReference type="Gene3D" id="1.10.225.10">
    <property type="entry name" value="Saposin-like"/>
    <property type="match status" value="1"/>
</dbReference>
<dbReference type="KEGG" id="crq:GCK72_018676"/>